<dbReference type="PANTHER" id="PTHR32196:SF32">
    <property type="entry name" value="XYLOSE TRANSPORT SYSTEM PERMEASE PROTEIN XYLH"/>
    <property type="match status" value="1"/>
</dbReference>
<dbReference type="AlphaFoldDB" id="A0A6J6H7K6"/>
<keyword evidence="3" id="KW-1003">Cell membrane</keyword>
<proteinExistence type="predicted"/>
<evidence type="ECO:0000256" key="4">
    <source>
        <dbReference type="ARBA" id="ARBA00022519"/>
    </source>
</evidence>
<dbReference type="CDD" id="cd06579">
    <property type="entry name" value="TM_PBP1_transp_AraH_like"/>
    <property type="match status" value="1"/>
</dbReference>
<dbReference type="GO" id="GO:0022857">
    <property type="term" value="F:transmembrane transporter activity"/>
    <property type="evidence" value="ECO:0007669"/>
    <property type="project" value="InterPro"/>
</dbReference>
<dbReference type="Pfam" id="PF02653">
    <property type="entry name" value="BPD_transp_2"/>
    <property type="match status" value="1"/>
</dbReference>
<feature type="transmembrane region" description="Helical" evidence="9">
    <location>
        <begin position="225"/>
        <end position="245"/>
    </location>
</feature>
<dbReference type="GO" id="GO:0005886">
    <property type="term" value="C:plasma membrane"/>
    <property type="evidence" value="ECO:0007669"/>
    <property type="project" value="UniProtKB-SubCell"/>
</dbReference>
<evidence type="ECO:0000256" key="8">
    <source>
        <dbReference type="ARBA" id="ARBA00023136"/>
    </source>
</evidence>
<dbReference type="PANTHER" id="PTHR32196">
    <property type="entry name" value="ABC TRANSPORTER PERMEASE PROTEIN YPHD-RELATED-RELATED"/>
    <property type="match status" value="1"/>
</dbReference>
<keyword evidence="7 9" id="KW-1133">Transmembrane helix</keyword>
<feature type="transmembrane region" description="Helical" evidence="9">
    <location>
        <begin position="251"/>
        <end position="272"/>
    </location>
</feature>
<feature type="transmembrane region" description="Helical" evidence="9">
    <location>
        <begin position="50"/>
        <end position="70"/>
    </location>
</feature>
<feature type="transmembrane region" description="Helical" evidence="9">
    <location>
        <begin position="305"/>
        <end position="324"/>
    </location>
</feature>
<sequence length="340" mass="35534">MTQTSSSRFDIRSLVRRPEFAALLGTVAVYVFFSIFGGAEFLAIGGLSSWMNIAAELGIIALPVALVMIAGDLDLSVGSTFAASAISMAVISGYFGNPTWVGIIAALLLSLLIGFINGIIVTKTNLPSFVVTLAVSFACVGLTLGLTRLITGTVAVDITPDELPKAIFGTQLDGNWETAILFWIGFALITSWILYKTKYGNWIFAIGGDVVSAKATGIPVDKVRIALFVASAFGAGLVGVIQTSLYNSAQVAAGSSFVFNSIIAVVVGGVLLTGGYGSTLGVILGTMTFAIVNQGIYYTGWDSDWASLIIGVLLLIAVLTNNTFRRLALGGGKKSTKESK</sequence>
<feature type="transmembrane region" description="Helical" evidence="9">
    <location>
        <begin position="20"/>
        <end position="44"/>
    </location>
</feature>
<evidence type="ECO:0000313" key="10">
    <source>
        <dbReference type="EMBL" id="CAB4609662.1"/>
    </source>
</evidence>
<feature type="transmembrane region" description="Helical" evidence="9">
    <location>
        <begin position="101"/>
        <end position="122"/>
    </location>
</feature>
<keyword evidence="6 9" id="KW-0812">Transmembrane</keyword>
<evidence type="ECO:0000256" key="9">
    <source>
        <dbReference type="SAM" id="Phobius"/>
    </source>
</evidence>
<dbReference type="EMBL" id="CAEZUU010000045">
    <property type="protein sequence ID" value="CAB4609662.1"/>
    <property type="molecule type" value="Genomic_DNA"/>
</dbReference>
<evidence type="ECO:0000256" key="7">
    <source>
        <dbReference type="ARBA" id="ARBA00022989"/>
    </source>
</evidence>
<evidence type="ECO:0000256" key="3">
    <source>
        <dbReference type="ARBA" id="ARBA00022475"/>
    </source>
</evidence>
<dbReference type="InterPro" id="IPR001851">
    <property type="entry name" value="ABC_transp_permease"/>
</dbReference>
<reference evidence="10" key="1">
    <citation type="submission" date="2020-05" db="EMBL/GenBank/DDBJ databases">
        <authorList>
            <person name="Chiriac C."/>
            <person name="Salcher M."/>
            <person name="Ghai R."/>
            <person name="Kavagutti S V."/>
        </authorList>
    </citation>
    <scope>NUCLEOTIDE SEQUENCE</scope>
</reference>
<keyword evidence="8 9" id="KW-0472">Membrane</keyword>
<feature type="transmembrane region" description="Helical" evidence="9">
    <location>
        <begin position="77"/>
        <end position="95"/>
    </location>
</feature>
<evidence type="ECO:0000256" key="6">
    <source>
        <dbReference type="ARBA" id="ARBA00022692"/>
    </source>
</evidence>
<comment type="subcellular location">
    <subcellularLocation>
        <location evidence="1">Cell membrane</location>
        <topology evidence="1">Multi-pass membrane protein</topology>
    </subcellularLocation>
</comment>
<protein>
    <submittedName>
        <fullName evidence="10">Unannotated protein</fullName>
    </submittedName>
</protein>
<evidence type="ECO:0000256" key="2">
    <source>
        <dbReference type="ARBA" id="ARBA00022448"/>
    </source>
</evidence>
<gene>
    <name evidence="10" type="ORF">UFOPK1857_00326</name>
</gene>
<accession>A0A6J6H7K6</accession>
<keyword evidence="2" id="KW-0813">Transport</keyword>
<feature type="transmembrane region" description="Helical" evidence="9">
    <location>
        <begin position="129"/>
        <end position="156"/>
    </location>
</feature>
<name>A0A6J6H7K6_9ZZZZ</name>
<keyword evidence="4" id="KW-0997">Cell inner membrane</keyword>
<keyword evidence="5" id="KW-0762">Sugar transport</keyword>
<feature type="transmembrane region" description="Helical" evidence="9">
    <location>
        <begin position="279"/>
        <end position="299"/>
    </location>
</feature>
<feature type="transmembrane region" description="Helical" evidence="9">
    <location>
        <begin position="176"/>
        <end position="195"/>
    </location>
</feature>
<evidence type="ECO:0000256" key="5">
    <source>
        <dbReference type="ARBA" id="ARBA00022597"/>
    </source>
</evidence>
<evidence type="ECO:0000256" key="1">
    <source>
        <dbReference type="ARBA" id="ARBA00004651"/>
    </source>
</evidence>
<organism evidence="10">
    <name type="scientific">freshwater metagenome</name>
    <dbReference type="NCBI Taxonomy" id="449393"/>
    <lineage>
        <taxon>unclassified sequences</taxon>
        <taxon>metagenomes</taxon>
        <taxon>ecological metagenomes</taxon>
    </lineage>
</organism>